<gene>
    <name evidence="13 14" type="primary">queA</name>
    <name evidence="14" type="ORF">H9811_01980</name>
</gene>
<comment type="caution">
    <text evidence="14">The sequence shown here is derived from an EMBL/GenBank/DDBJ whole genome shotgun (WGS) entry which is preliminary data.</text>
</comment>
<keyword evidence="7 13" id="KW-0671">Queuosine biosynthesis</keyword>
<dbReference type="InterPro" id="IPR003699">
    <property type="entry name" value="QueA"/>
</dbReference>
<evidence type="ECO:0000313" key="15">
    <source>
        <dbReference type="Proteomes" id="UP000824048"/>
    </source>
</evidence>
<dbReference type="Gene3D" id="3.40.1780.10">
    <property type="entry name" value="QueA-like"/>
    <property type="match status" value="1"/>
</dbReference>
<keyword evidence="5 13" id="KW-0808">Transferase</keyword>
<sequence length="342" mass="38072">MLKKDFWYDLPKELIAQEPADPRDSARLMVLNRKNDAIEHAVFHDLPHYLEEGDLLVVNNSKVLPARLLGTKVPTGAVCELLLLRQVKGDTWECLARPGKRMQAGTKVEFGDGSLTAVVDETMPDGNKFVTFTYDTETLYEKLDEFGKMPLPPYITKQLEDQSQYQTVYAKELGSAAAPTAGLHFTPELLDTIRAKGVNVAEVTLHVGLGTFRPVNENEIEDHQMHSEWYSVSEETAAAINATRAAGRRVIAVGTTSCRTLEAVWAKCGKIVPCSGNTDIFIYPGIDLHAIDGMITNFHLPESTLIMLISAFYGYEKTMAAYKVAVQEKYRFFSFGDAMLIL</sequence>
<evidence type="ECO:0000256" key="12">
    <source>
        <dbReference type="ARBA" id="ARBA00076160"/>
    </source>
</evidence>
<dbReference type="FunFam" id="3.40.1780.10:FF:000001">
    <property type="entry name" value="S-adenosylmethionine:tRNA ribosyltransferase-isomerase"/>
    <property type="match status" value="1"/>
</dbReference>
<dbReference type="InterPro" id="IPR036100">
    <property type="entry name" value="QueA_sf"/>
</dbReference>
<evidence type="ECO:0000256" key="3">
    <source>
        <dbReference type="ARBA" id="ARBA00011245"/>
    </source>
</evidence>
<proteinExistence type="inferred from homology"/>
<dbReference type="GO" id="GO:0051075">
    <property type="term" value="F:S-adenosylmethionine:tRNA ribosyltransferase-isomerase activity"/>
    <property type="evidence" value="ECO:0007669"/>
    <property type="project" value="UniProtKB-EC"/>
</dbReference>
<protein>
    <recommendedName>
        <fullName evidence="11 13">S-adenosylmethionine:tRNA ribosyltransferase-isomerase</fullName>
        <ecNumber evidence="10 13">2.4.99.17</ecNumber>
    </recommendedName>
    <alternativeName>
        <fullName evidence="12 13">Queuosine biosynthesis protein QueA</fullName>
    </alternativeName>
</protein>
<reference evidence="14" key="1">
    <citation type="journal article" date="2021" name="PeerJ">
        <title>Extensive microbial diversity within the chicken gut microbiome revealed by metagenomics and culture.</title>
        <authorList>
            <person name="Gilroy R."/>
            <person name="Ravi A."/>
            <person name="Getino M."/>
            <person name="Pursley I."/>
            <person name="Horton D.L."/>
            <person name="Alikhan N.F."/>
            <person name="Baker D."/>
            <person name="Gharbi K."/>
            <person name="Hall N."/>
            <person name="Watson M."/>
            <person name="Adriaenssens E.M."/>
            <person name="Foster-Nyarko E."/>
            <person name="Jarju S."/>
            <person name="Secka A."/>
            <person name="Antonio M."/>
            <person name="Oren A."/>
            <person name="Chaudhuri R.R."/>
            <person name="La Ragione R."/>
            <person name="Hildebrand F."/>
            <person name="Pallen M.J."/>
        </authorList>
    </citation>
    <scope>NUCLEOTIDE SEQUENCE</scope>
    <source>
        <strain evidence="14">ChiSxjej1B13-11774</strain>
    </source>
</reference>
<dbReference type="HAMAP" id="MF_00113">
    <property type="entry name" value="QueA"/>
    <property type="match status" value="1"/>
</dbReference>
<dbReference type="GO" id="GO:0008616">
    <property type="term" value="P:tRNA queuosine(34) biosynthetic process"/>
    <property type="evidence" value="ECO:0007669"/>
    <property type="project" value="UniProtKB-UniRule"/>
</dbReference>
<dbReference type="PANTHER" id="PTHR30307">
    <property type="entry name" value="S-ADENOSYLMETHIONINE:TRNA RIBOSYLTRANSFERASE-ISOMERASE"/>
    <property type="match status" value="1"/>
</dbReference>
<evidence type="ECO:0000256" key="2">
    <source>
        <dbReference type="ARBA" id="ARBA00004691"/>
    </source>
</evidence>
<evidence type="ECO:0000256" key="9">
    <source>
        <dbReference type="ARBA" id="ARBA00061210"/>
    </source>
</evidence>
<dbReference type="Pfam" id="PF02547">
    <property type="entry name" value="Queuosine_synth"/>
    <property type="match status" value="1"/>
</dbReference>
<comment type="pathway">
    <text evidence="2 13">tRNA modification; tRNA-queuosine biosynthesis.</text>
</comment>
<comment type="similarity">
    <text evidence="9 13">Belongs to the QueA family.</text>
</comment>
<dbReference type="PANTHER" id="PTHR30307:SF0">
    <property type="entry name" value="S-ADENOSYLMETHIONINE:TRNA RIBOSYLTRANSFERASE-ISOMERASE"/>
    <property type="match status" value="1"/>
</dbReference>
<reference evidence="14" key="2">
    <citation type="submission" date="2021-04" db="EMBL/GenBank/DDBJ databases">
        <authorList>
            <person name="Gilroy R."/>
        </authorList>
    </citation>
    <scope>NUCLEOTIDE SEQUENCE</scope>
    <source>
        <strain evidence="14">ChiSxjej1B13-11774</strain>
    </source>
</reference>
<dbReference type="GO" id="GO:0005737">
    <property type="term" value="C:cytoplasm"/>
    <property type="evidence" value="ECO:0007669"/>
    <property type="project" value="UniProtKB-SubCell"/>
</dbReference>
<evidence type="ECO:0000256" key="6">
    <source>
        <dbReference type="ARBA" id="ARBA00022691"/>
    </source>
</evidence>
<dbReference type="InterPro" id="IPR042119">
    <property type="entry name" value="QueA_dom2"/>
</dbReference>
<accession>A0A9D2EP54</accession>
<dbReference type="NCBIfam" id="TIGR00113">
    <property type="entry name" value="queA"/>
    <property type="match status" value="1"/>
</dbReference>
<evidence type="ECO:0000256" key="7">
    <source>
        <dbReference type="ARBA" id="ARBA00022785"/>
    </source>
</evidence>
<dbReference type="AlphaFoldDB" id="A0A9D2EP54"/>
<comment type="subcellular location">
    <subcellularLocation>
        <location evidence="1 13">Cytoplasm</location>
    </subcellularLocation>
</comment>
<comment type="subunit">
    <text evidence="3 13">Monomer.</text>
</comment>
<dbReference type="EC" id="2.4.99.17" evidence="10 13"/>
<evidence type="ECO:0000313" key="14">
    <source>
        <dbReference type="EMBL" id="HIZ41309.1"/>
    </source>
</evidence>
<keyword evidence="4 13" id="KW-0963">Cytoplasm</keyword>
<evidence type="ECO:0000256" key="13">
    <source>
        <dbReference type="HAMAP-Rule" id="MF_00113"/>
    </source>
</evidence>
<dbReference type="SUPFAM" id="SSF111337">
    <property type="entry name" value="QueA-like"/>
    <property type="match status" value="1"/>
</dbReference>
<name>A0A9D2EP54_9FIRM</name>
<evidence type="ECO:0000256" key="10">
    <source>
        <dbReference type="ARBA" id="ARBA00066503"/>
    </source>
</evidence>
<dbReference type="Gene3D" id="2.40.10.240">
    <property type="entry name" value="QueA-like"/>
    <property type="match status" value="1"/>
</dbReference>
<comment type="function">
    <text evidence="13">Transfers and isomerizes the ribose moiety from AdoMet to the 7-aminomethyl group of 7-deazaguanine (preQ1-tRNA) to give epoxyqueuosine (oQ-tRNA).</text>
</comment>
<keyword evidence="6 13" id="KW-0949">S-adenosyl-L-methionine</keyword>
<dbReference type="Proteomes" id="UP000824048">
    <property type="component" value="Unassembled WGS sequence"/>
</dbReference>
<evidence type="ECO:0000256" key="4">
    <source>
        <dbReference type="ARBA" id="ARBA00022490"/>
    </source>
</evidence>
<evidence type="ECO:0000256" key="8">
    <source>
        <dbReference type="ARBA" id="ARBA00052751"/>
    </source>
</evidence>
<dbReference type="EMBL" id="DXBP01000011">
    <property type="protein sequence ID" value="HIZ41309.1"/>
    <property type="molecule type" value="Genomic_DNA"/>
</dbReference>
<evidence type="ECO:0000256" key="1">
    <source>
        <dbReference type="ARBA" id="ARBA00004496"/>
    </source>
</evidence>
<evidence type="ECO:0000256" key="5">
    <source>
        <dbReference type="ARBA" id="ARBA00022679"/>
    </source>
</evidence>
<evidence type="ECO:0000256" key="11">
    <source>
        <dbReference type="ARBA" id="ARBA00069325"/>
    </source>
</evidence>
<dbReference type="NCBIfam" id="NF001140">
    <property type="entry name" value="PRK00147.1"/>
    <property type="match status" value="1"/>
</dbReference>
<dbReference type="FunFam" id="2.40.10.240:FF:000002">
    <property type="entry name" value="S-adenosylmethionine:tRNA ribosyltransferase-isomerase"/>
    <property type="match status" value="1"/>
</dbReference>
<comment type="catalytic activity">
    <reaction evidence="8 13">
        <text>7-aminomethyl-7-carbaguanosine(34) in tRNA + S-adenosyl-L-methionine = epoxyqueuosine(34) in tRNA + adenine + L-methionine + 2 H(+)</text>
        <dbReference type="Rhea" id="RHEA:32155"/>
        <dbReference type="Rhea" id="RHEA-COMP:10342"/>
        <dbReference type="Rhea" id="RHEA-COMP:18582"/>
        <dbReference type="ChEBI" id="CHEBI:15378"/>
        <dbReference type="ChEBI" id="CHEBI:16708"/>
        <dbReference type="ChEBI" id="CHEBI:57844"/>
        <dbReference type="ChEBI" id="CHEBI:59789"/>
        <dbReference type="ChEBI" id="CHEBI:82833"/>
        <dbReference type="ChEBI" id="CHEBI:194443"/>
        <dbReference type="EC" id="2.4.99.17"/>
    </reaction>
</comment>
<organism evidence="14 15">
    <name type="scientific">Candidatus Gemmiger excrementigallinarum</name>
    <dbReference type="NCBI Taxonomy" id="2838609"/>
    <lineage>
        <taxon>Bacteria</taxon>
        <taxon>Bacillati</taxon>
        <taxon>Bacillota</taxon>
        <taxon>Clostridia</taxon>
        <taxon>Eubacteriales</taxon>
        <taxon>Gemmiger</taxon>
    </lineage>
</organism>
<dbReference type="InterPro" id="IPR042118">
    <property type="entry name" value="QueA_dom1"/>
</dbReference>
<keyword evidence="14" id="KW-0328">Glycosyltransferase</keyword>